<dbReference type="EMBL" id="PHND01000001">
    <property type="protein sequence ID" value="PPE04555.1"/>
    <property type="molecule type" value="Genomic_DNA"/>
</dbReference>
<name>A0A8E2QZ59_9MOLU</name>
<gene>
    <name evidence="1" type="ORF">EELLY_v1c02350</name>
</gene>
<evidence type="ECO:0000313" key="2">
    <source>
        <dbReference type="Proteomes" id="UP000239010"/>
    </source>
</evidence>
<evidence type="ECO:0000313" key="1">
    <source>
        <dbReference type="EMBL" id="PPE04555.1"/>
    </source>
</evidence>
<sequence>MMTWDIYACLIFAFIALAVGFPLAAHVAYIATWKYKYLYITMSFGQKININEFPVLLKEKQKNVILNILKKIMRC</sequence>
<organism evidence="1 2">
    <name type="scientific">Entomoplasma ellychniae</name>
    <dbReference type="NCBI Taxonomy" id="2114"/>
    <lineage>
        <taxon>Bacteria</taxon>
        <taxon>Bacillati</taxon>
        <taxon>Mycoplasmatota</taxon>
        <taxon>Mollicutes</taxon>
        <taxon>Entomoplasmatales</taxon>
        <taxon>Entomoplasmataceae</taxon>
        <taxon>Entomoplasma</taxon>
    </lineage>
</organism>
<proteinExistence type="predicted"/>
<dbReference type="AlphaFoldDB" id="A0A8E2QZ59"/>
<comment type="caution">
    <text evidence="1">The sequence shown here is derived from an EMBL/GenBank/DDBJ whole genome shotgun (WGS) entry which is preliminary data.</text>
</comment>
<accession>A0A8E2QZ59</accession>
<protein>
    <submittedName>
        <fullName evidence="1">Uncharacterized protein</fullName>
    </submittedName>
</protein>
<keyword evidence="2" id="KW-1185">Reference proteome</keyword>
<reference evidence="1 2" key="1">
    <citation type="submission" date="2017-11" db="EMBL/GenBank/DDBJ databases">
        <title>Genome sequence of Entomoplasma ellychniae ELCN-1 (ATCC 43707).</title>
        <authorList>
            <person name="Lo W.-S."/>
            <person name="Gasparich G.E."/>
            <person name="Kuo C.-H."/>
        </authorList>
    </citation>
    <scope>NUCLEOTIDE SEQUENCE [LARGE SCALE GENOMIC DNA]</scope>
    <source>
        <strain evidence="1 2">ELCN-1</strain>
    </source>
</reference>
<dbReference type="Proteomes" id="UP000239010">
    <property type="component" value="Unassembled WGS sequence"/>
</dbReference>